<dbReference type="EMBL" id="MPUH01000564">
    <property type="protein sequence ID" value="OMJ77640.1"/>
    <property type="molecule type" value="Genomic_DNA"/>
</dbReference>
<keyword evidence="1" id="KW-0472">Membrane</keyword>
<evidence type="ECO:0000313" key="3">
    <source>
        <dbReference type="Proteomes" id="UP000187209"/>
    </source>
</evidence>
<organism evidence="2 3">
    <name type="scientific">Stentor coeruleus</name>
    <dbReference type="NCBI Taxonomy" id="5963"/>
    <lineage>
        <taxon>Eukaryota</taxon>
        <taxon>Sar</taxon>
        <taxon>Alveolata</taxon>
        <taxon>Ciliophora</taxon>
        <taxon>Postciliodesmatophora</taxon>
        <taxon>Heterotrichea</taxon>
        <taxon>Heterotrichida</taxon>
        <taxon>Stentoridae</taxon>
        <taxon>Stentor</taxon>
    </lineage>
</organism>
<reference evidence="2 3" key="1">
    <citation type="submission" date="2016-11" db="EMBL/GenBank/DDBJ databases">
        <title>The macronuclear genome of Stentor coeruleus: a giant cell with tiny introns.</title>
        <authorList>
            <person name="Slabodnick M."/>
            <person name="Ruby J.G."/>
            <person name="Reiff S.B."/>
            <person name="Swart E.C."/>
            <person name="Gosai S."/>
            <person name="Prabakaran S."/>
            <person name="Witkowska E."/>
            <person name="Larue G.E."/>
            <person name="Fisher S."/>
            <person name="Freeman R.M."/>
            <person name="Gunawardena J."/>
            <person name="Chu W."/>
            <person name="Stover N.A."/>
            <person name="Gregory B.D."/>
            <person name="Nowacki M."/>
            <person name="Derisi J."/>
            <person name="Roy S.W."/>
            <person name="Marshall W.F."/>
            <person name="Sood P."/>
        </authorList>
    </citation>
    <scope>NUCLEOTIDE SEQUENCE [LARGE SCALE GENOMIC DNA]</scope>
    <source>
        <strain evidence="2">WM001</strain>
    </source>
</reference>
<feature type="transmembrane region" description="Helical" evidence="1">
    <location>
        <begin position="107"/>
        <end position="130"/>
    </location>
</feature>
<evidence type="ECO:0000256" key="1">
    <source>
        <dbReference type="SAM" id="Phobius"/>
    </source>
</evidence>
<dbReference type="AlphaFoldDB" id="A0A1R2BLP5"/>
<keyword evidence="1" id="KW-0812">Transmembrane</keyword>
<gene>
    <name evidence="2" type="ORF">SteCoe_22719</name>
</gene>
<comment type="caution">
    <text evidence="2">The sequence shown here is derived from an EMBL/GenBank/DDBJ whole genome shotgun (WGS) entry which is preliminary data.</text>
</comment>
<evidence type="ECO:0000313" key="2">
    <source>
        <dbReference type="EMBL" id="OMJ77640.1"/>
    </source>
</evidence>
<name>A0A1R2BLP5_9CILI</name>
<keyword evidence="1" id="KW-1133">Transmembrane helix</keyword>
<protein>
    <submittedName>
        <fullName evidence="2">Uncharacterized protein</fullName>
    </submittedName>
</protein>
<accession>A0A1R2BLP5</accession>
<feature type="transmembrane region" description="Helical" evidence="1">
    <location>
        <begin position="81"/>
        <end position="101"/>
    </location>
</feature>
<keyword evidence="3" id="KW-1185">Reference proteome</keyword>
<proteinExistence type="predicted"/>
<sequence>MNTLKIPCWKFWKIPVEPIEPIEIEGYAIAVLRLGFFKANYQLSEYGRNWLSQRIVKDDYEAIINFAQHKVFPLKCAIDSLRTLCVVLFIISVLAGAMLLVQGQYLIGSFLAITTLTSLVILKIIGYIFIKLLKRLETSIEEQFRGLNEWLLSKNRQIIVGELCFYIKFEIDDSKILLMSSDDTNPSQWLGMQKLFC</sequence>
<dbReference type="Proteomes" id="UP000187209">
    <property type="component" value="Unassembled WGS sequence"/>
</dbReference>